<reference evidence="2 3" key="1">
    <citation type="submission" date="2018-05" db="EMBL/GenBank/DDBJ databases">
        <title>Zavarzinia sp. HR-AS.</title>
        <authorList>
            <person name="Lee Y."/>
            <person name="Jeon C.O."/>
        </authorList>
    </citation>
    <scope>NUCLEOTIDE SEQUENCE [LARGE SCALE GENOMIC DNA]</scope>
    <source>
        <strain evidence="2 3">HR-AS</strain>
    </source>
</reference>
<feature type="signal peptide" evidence="1">
    <location>
        <begin position="1"/>
        <end position="23"/>
    </location>
</feature>
<organism evidence="2 3">
    <name type="scientific">Zavarzinia aquatilis</name>
    <dbReference type="NCBI Taxonomy" id="2211142"/>
    <lineage>
        <taxon>Bacteria</taxon>
        <taxon>Pseudomonadati</taxon>
        <taxon>Pseudomonadota</taxon>
        <taxon>Alphaproteobacteria</taxon>
        <taxon>Rhodospirillales</taxon>
        <taxon>Zavarziniaceae</taxon>
        <taxon>Zavarzinia</taxon>
    </lineage>
</organism>
<gene>
    <name evidence="2" type="ORF">DKG74_05885</name>
</gene>
<dbReference type="RefSeq" id="WP_109903590.1">
    <property type="nucleotide sequence ID" value="NZ_QGLE01000002.1"/>
</dbReference>
<dbReference type="AlphaFoldDB" id="A0A317EGS1"/>
<dbReference type="OrthoDB" id="9808612at2"/>
<protein>
    <submittedName>
        <fullName evidence="2">Uncharacterized protein</fullName>
    </submittedName>
</protein>
<evidence type="ECO:0000313" key="2">
    <source>
        <dbReference type="EMBL" id="PWR25290.1"/>
    </source>
</evidence>
<accession>A0A317EGS1</accession>
<comment type="caution">
    <text evidence="2">The sequence shown here is derived from an EMBL/GenBank/DDBJ whole genome shotgun (WGS) entry which is preliminary data.</text>
</comment>
<sequence>MRLSHIWASVAAGAMVIGAPWVAAQGTGEASTAAVAQTSFQLDAFGGGDENGGYWGGAPSVTVPLSQNLGLQIDGIGGMASDSVDYYGGAAQLFYRDPQQLLLGAAVTGLVVDGETQFSVSAIGEYYLDKVTLEAMAGFNSGDLLDGSAFARVGFSFYGGEDFRFGGGVSYSDENKLGADVEMEYRIAPENGIALFASGAFDKNGDLGLAGVRFYLNDMKGQTESGLPSLKEIHRNLGRRNIFLASSSVVGTRFIGQAAGALSGGDGFGEIQPVSTPSSSVGANAAAAASDPLSLVTDVLNSVLPTTDTGTPLDGVPVVGDLLGSVVNLLSPETTRVGDLPTAPGALANLPLVGDLVSLLPAQGVPALLGSLQPQFVLENLVPSLLGGLTDPATLTSMLGNLGTGSLGNLLGGVLGDVPLPSPLSLPLASLASL</sequence>
<dbReference type="Proteomes" id="UP000245461">
    <property type="component" value="Unassembled WGS sequence"/>
</dbReference>
<evidence type="ECO:0000256" key="1">
    <source>
        <dbReference type="SAM" id="SignalP"/>
    </source>
</evidence>
<proteinExistence type="predicted"/>
<keyword evidence="1" id="KW-0732">Signal</keyword>
<keyword evidence="3" id="KW-1185">Reference proteome</keyword>
<dbReference type="EMBL" id="QGLE01000002">
    <property type="protein sequence ID" value="PWR25290.1"/>
    <property type="molecule type" value="Genomic_DNA"/>
</dbReference>
<feature type="chain" id="PRO_5016466425" evidence="1">
    <location>
        <begin position="24"/>
        <end position="434"/>
    </location>
</feature>
<name>A0A317EGS1_9PROT</name>
<evidence type="ECO:0000313" key="3">
    <source>
        <dbReference type="Proteomes" id="UP000245461"/>
    </source>
</evidence>